<sequence length="120" mass="13823">MLDEIEHLVELHEQNRPLRHIPKVELVPGDACETIPNYVESHPHLLISLLYLDFDIYQPTKAALDNLYPRIVKGGIVAFDELNCAEFPGETIALLETLNLTQVKLCRFPFDPYISYFVKE</sequence>
<dbReference type="InterPro" id="IPR029063">
    <property type="entry name" value="SAM-dependent_MTases_sf"/>
</dbReference>
<dbReference type="EMBL" id="LO018304">
    <property type="protein sequence ID" value="CUM61089.1"/>
    <property type="molecule type" value="Genomic_DNA"/>
</dbReference>
<keyword evidence="1" id="KW-0489">Methyltransferase</keyword>
<dbReference type="InterPro" id="IPR008884">
    <property type="entry name" value="TylF_MeTrfase"/>
</dbReference>
<gene>
    <name evidence="1" type="ORF">PLAM_3123</name>
</gene>
<dbReference type="Gene3D" id="3.40.50.150">
    <property type="entry name" value="Vaccinia Virus protein VP39"/>
    <property type="match status" value="1"/>
</dbReference>
<dbReference type="Pfam" id="PF05711">
    <property type="entry name" value="TylF"/>
    <property type="match status" value="1"/>
</dbReference>
<keyword evidence="1" id="KW-0808">Transferase</keyword>
<protein>
    <submittedName>
        <fullName evidence="1">dTDP-6-deoxy-L-hexose 3-O-methyltransferase</fullName>
    </submittedName>
</protein>
<accession>A0A1J1JK15</accession>
<proteinExistence type="predicted"/>
<evidence type="ECO:0000313" key="1">
    <source>
        <dbReference type="EMBL" id="CUM61089.1"/>
    </source>
</evidence>
<organism evidence="1">
    <name type="scientific">Planktothrix agardhii</name>
    <name type="common">Oscillatoria agardhii</name>
    <dbReference type="NCBI Taxonomy" id="1160"/>
    <lineage>
        <taxon>Bacteria</taxon>
        <taxon>Bacillati</taxon>
        <taxon>Cyanobacteriota</taxon>
        <taxon>Cyanophyceae</taxon>
        <taxon>Oscillatoriophycideae</taxon>
        <taxon>Oscillatoriales</taxon>
        <taxon>Microcoleaceae</taxon>
        <taxon>Planktothrix</taxon>
    </lineage>
</organism>
<name>A0A1J1JK15_PLAAG</name>
<dbReference type="GO" id="GO:0032259">
    <property type="term" value="P:methylation"/>
    <property type="evidence" value="ECO:0007669"/>
    <property type="project" value="UniProtKB-KW"/>
</dbReference>
<reference evidence="1" key="1">
    <citation type="submission" date="2015-09" db="EMBL/GenBank/DDBJ databases">
        <authorList>
            <person name="Jackson K.R."/>
            <person name="Lunt B.L."/>
            <person name="Fisher J.N.B."/>
            <person name="Gardner A.V."/>
            <person name="Bailey M.E."/>
            <person name="Deus L.M."/>
            <person name="Earl A.S."/>
            <person name="Gibby P.D."/>
            <person name="Hartmann K.A."/>
            <person name="Liu J.E."/>
            <person name="Manci A.M."/>
            <person name="Nielsen D.A."/>
            <person name="Solomon M.B."/>
            <person name="Breakwell D.P."/>
            <person name="Burnett S.H."/>
            <person name="Grose J.H."/>
        </authorList>
    </citation>
    <scope>NUCLEOTIDE SEQUENCE</scope>
    <source>
        <strain evidence="1">7805</strain>
    </source>
</reference>
<dbReference type="AlphaFoldDB" id="A0A1J1JK15"/>
<dbReference type="GO" id="GO:0008168">
    <property type="term" value="F:methyltransferase activity"/>
    <property type="evidence" value="ECO:0007669"/>
    <property type="project" value="UniProtKB-KW"/>
</dbReference>
<dbReference type="SUPFAM" id="SSF53335">
    <property type="entry name" value="S-adenosyl-L-methionine-dependent methyltransferases"/>
    <property type="match status" value="1"/>
</dbReference>